<sequence>MLKVTSLGLSIDSWTLDMDKQRSPAKQLSHLHLKEEKIKPDANSAVFKTSTDTERPDEEKRQSCLILTQGTDQKQLY</sequence>
<evidence type="ECO:0000313" key="2">
    <source>
        <dbReference type="Ensembl" id="ENSMMNP00015009193.1"/>
    </source>
</evidence>
<protein>
    <submittedName>
        <fullName evidence="2">Uncharacterized protein</fullName>
    </submittedName>
</protein>
<reference evidence="2" key="2">
    <citation type="submission" date="2025-09" db="UniProtKB">
        <authorList>
            <consortium name="Ensembl"/>
        </authorList>
    </citation>
    <scope>IDENTIFICATION</scope>
</reference>
<evidence type="ECO:0000256" key="1">
    <source>
        <dbReference type="SAM" id="MobiDB-lite"/>
    </source>
</evidence>
<name>A0A8C6B2E9_MONMO</name>
<keyword evidence="3" id="KW-1185">Reference proteome</keyword>
<reference evidence="2" key="1">
    <citation type="submission" date="2025-08" db="UniProtKB">
        <authorList>
            <consortium name="Ensembl"/>
        </authorList>
    </citation>
    <scope>IDENTIFICATION</scope>
</reference>
<proteinExistence type="predicted"/>
<evidence type="ECO:0000313" key="3">
    <source>
        <dbReference type="Proteomes" id="UP000694561"/>
    </source>
</evidence>
<dbReference type="GeneTree" id="ENSGT01100000263881"/>
<accession>A0A8C6B2E9</accession>
<feature type="compositionally biased region" description="Basic and acidic residues" evidence="1">
    <location>
        <begin position="51"/>
        <end position="62"/>
    </location>
</feature>
<dbReference type="Ensembl" id="ENSMMNT00015010057.1">
    <property type="protein sequence ID" value="ENSMMNP00015009193.1"/>
    <property type="gene ID" value="ENSMMNG00015006861.1"/>
</dbReference>
<feature type="region of interest" description="Disordered" evidence="1">
    <location>
        <begin position="41"/>
        <end position="77"/>
    </location>
</feature>
<organism evidence="2 3">
    <name type="scientific">Monodon monoceros</name>
    <name type="common">Narwhal</name>
    <name type="synonym">Ceratodon monodon</name>
    <dbReference type="NCBI Taxonomy" id="40151"/>
    <lineage>
        <taxon>Eukaryota</taxon>
        <taxon>Metazoa</taxon>
        <taxon>Chordata</taxon>
        <taxon>Craniata</taxon>
        <taxon>Vertebrata</taxon>
        <taxon>Euteleostomi</taxon>
        <taxon>Mammalia</taxon>
        <taxon>Eutheria</taxon>
        <taxon>Laurasiatheria</taxon>
        <taxon>Artiodactyla</taxon>
        <taxon>Whippomorpha</taxon>
        <taxon>Cetacea</taxon>
        <taxon>Odontoceti</taxon>
        <taxon>Monodontidae</taxon>
        <taxon>Monodon</taxon>
    </lineage>
</organism>
<dbReference type="AlphaFoldDB" id="A0A8C6B2E9"/>
<dbReference type="Proteomes" id="UP000694561">
    <property type="component" value="Unplaced"/>
</dbReference>
<feature type="compositionally biased region" description="Polar residues" evidence="1">
    <location>
        <begin position="65"/>
        <end position="77"/>
    </location>
</feature>